<feature type="compositionally biased region" description="Basic and acidic residues" evidence="1">
    <location>
        <begin position="57"/>
        <end position="70"/>
    </location>
</feature>
<keyword evidence="2" id="KW-0472">Membrane</keyword>
<comment type="caution">
    <text evidence="3">The sequence shown here is derived from an EMBL/GenBank/DDBJ whole genome shotgun (WGS) entry which is preliminary data.</text>
</comment>
<feature type="transmembrane region" description="Helical" evidence="2">
    <location>
        <begin position="79"/>
        <end position="99"/>
    </location>
</feature>
<keyword evidence="2" id="KW-0812">Transmembrane</keyword>
<evidence type="ECO:0000256" key="1">
    <source>
        <dbReference type="SAM" id="MobiDB-lite"/>
    </source>
</evidence>
<protein>
    <submittedName>
        <fullName evidence="3">Uncharacterized protein</fullName>
    </submittedName>
</protein>
<feature type="compositionally biased region" description="Basic and acidic residues" evidence="1">
    <location>
        <begin position="1"/>
        <end position="48"/>
    </location>
</feature>
<gene>
    <name evidence="3" type="ORF">DHW61_08650</name>
</gene>
<keyword evidence="2" id="KW-1133">Transmembrane helix</keyword>
<dbReference type="AlphaFoldDB" id="A0A3D2X5Q3"/>
<evidence type="ECO:0000256" key="2">
    <source>
        <dbReference type="SAM" id="Phobius"/>
    </source>
</evidence>
<dbReference type="Proteomes" id="UP000262969">
    <property type="component" value="Unassembled WGS sequence"/>
</dbReference>
<accession>A0A3D2X5Q3</accession>
<dbReference type="EMBL" id="DPVV01000284">
    <property type="protein sequence ID" value="HCL02470.1"/>
    <property type="molecule type" value="Genomic_DNA"/>
</dbReference>
<name>A0A3D2X5Q3_9FIRM</name>
<reference evidence="3 4" key="1">
    <citation type="journal article" date="2018" name="Nat. Biotechnol.">
        <title>A standardized bacterial taxonomy based on genome phylogeny substantially revises the tree of life.</title>
        <authorList>
            <person name="Parks D.H."/>
            <person name="Chuvochina M."/>
            <person name="Waite D.W."/>
            <person name="Rinke C."/>
            <person name="Skarshewski A."/>
            <person name="Chaumeil P.A."/>
            <person name="Hugenholtz P."/>
        </authorList>
    </citation>
    <scope>NUCLEOTIDE SEQUENCE [LARGE SCALE GENOMIC DNA]</scope>
    <source>
        <strain evidence="3">UBA11728</strain>
    </source>
</reference>
<evidence type="ECO:0000313" key="4">
    <source>
        <dbReference type="Proteomes" id="UP000262969"/>
    </source>
</evidence>
<proteinExistence type="predicted"/>
<organism evidence="3 4">
    <name type="scientific">Lachnoclostridium phytofermentans</name>
    <dbReference type="NCBI Taxonomy" id="66219"/>
    <lineage>
        <taxon>Bacteria</taxon>
        <taxon>Bacillati</taxon>
        <taxon>Bacillota</taxon>
        <taxon>Clostridia</taxon>
        <taxon>Lachnospirales</taxon>
        <taxon>Lachnospiraceae</taxon>
    </lineage>
</organism>
<feature type="region of interest" description="Disordered" evidence="1">
    <location>
        <begin position="1"/>
        <end position="71"/>
    </location>
</feature>
<sequence>MEQVEERSEVLRRRQREEQREKQTEEETEEQRDQSRNDLEDNGGRPGDKAGTLPRFGESKALHQTSDTKSKSTRYFKGLFGRIIIACFLFLLLFLGRMFSVNVFGQNTDSIIEEVRNNKYVESLEQKLTELFQSDKNDSQIEK</sequence>
<evidence type="ECO:0000313" key="3">
    <source>
        <dbReference type="EMBL" id="HCL02470.1"/>
    </source>
</evidence>